<gene>
    <name evidence="1" type="ORF">HPB50_016754</name>
</gene>
<sequence>MDETTTDMPAIGTQGADPPAVILAAESCSLVYPRRGHLNASAHYFATGEIPPRCLRTLNGGGCGVLRRRGRAP</sequence>
<reference evidence="1" key="1">
    <citation type="submission" date="2020-05" db="EMBL/GenBank/DDBJ databases">
        <title>Large-scale comparative analyses of tick genomes elucidate their genetic diversity and vector capacities.</title>
        <authorList>
            <person name="Jia N."/>
            <person name="Wang J."/>
            <person name="Shi W."/>
            <person name="Du L."/>
            <person name="Sun Y."/>
            <person name="Zhan W."/>
            <person name="Jiang J."/>
            <person name="Wang Q."/>
            <person name="Zhang B."/>
            <person name="Ji P."/>
            <person name="Sakyi L.B."/>
            <person name="Cui X."/>
            <person name="Yuan T."/>
            <person name="Jiang B."/>
            <person name="Yang W."/>
            <person name="Lam T.T.-Y."/>
            <person name="Chang Q."/>
            <person name="Ding S."/>
            <person name="Wang X."/>
            <person name="Zhu J."/>
            <person name="Ruan X."/>
            <person name="Zhao L."/>
            <person name="Wei J."/>
            <person name="Que T."/>
            <person name="Du C."/>
            <person name="Cheng J."/>
            <person name="Dai P."/>
            <person name="Han X."/>
            <person name="Huang E."/>
            <person name="Gao Y."/>
            <person name="Liu J."/>
            <person name="Shao H."/>
            <person name="Ye R."/>
            <person name="Li L."/>
            <person name="Wei W."/>
            <person name="Wang X."/>
            <person name="Wang C."/>
            <person name="Yang T."/>
            <person name="Huo Q."/>
            <person name="Li W."/>
            <person name="Guo W."/>
            <person name="Chen H."/>
            <person name="Zhou L."/>
            <person name="Ni X."/>
            <person name="Tian J."/>
            <person name="Zhou Y."/>
            <person name="Sheng Y."/>
            <person name="Liu T."/>
            <person name="Pan Y."/>
            <person name="Xia L."/>
            <person name="Li J."/>
            <person name="Zhao F."/>
            <person name="Cao W."/>
        </authorList>
    </citation>
    <scope>NUCLEOTIDE SEQUENCE</scope>
    <source>
        <strain evidence="1">Hyas-2018</strain>
    </source>
</reference>
<evidence type="ECO:0000313" key="2">
    <source>
        <dbReference type="Proteomes" id="UP000821845"/>
    </source>
</evidence>
<proteinExistence type="predicted"/>
<keyword evidence="2" id="KW-1185">Reference proteome</keyword>
<accession>A0ACB7SHQ6</accession>
<organism evidence="1 2">
    <name type="scientific">Hyalomma asiaticum</name>
    <name type="common">Tick</name>
    <dbReference type="NCBI Taxonomy" id="266040"/>
    <lineage>
        <taxon>Eukaryota</taxon>
        <taxon>Metazoa</taxon>
        <taxon>Ecdysozoa</taxon>
        <taxon>Arthropoda</taxon>
        <taxon>Chelicerata</taxon>
        <taxon>Arachnida</taxon>
        <taxon>Acari</taxon>
        <taxon>Parasitiformes</taxon>
        <taxon>Ixodida</taxon>
        <taxon>Ixodoidea</taxon>
        <taxon>Ixodidae</taxon>
        <taxon>Hyalomminae</taxon>
        <taxon>Hyalomma</taxon>
    </lineage>
</organism>
<dbReference type="Proteomes" id="UP000821845">
    <property type="component" value="Chromosome 4"/>
</dbReference>
<dbReference type="EMBL" id="CM023484">
    <property type="protein sequence ID" value="KAH6933597.1"/>
    <property type="molecule type" value="Genomic_DNA"/>
</dbReference>
<name>A0ACB7SHQ6_HYAAI</name>
<evidence type="ECO:0000313" key="1">
    <source>
        <dbReference type="EMBL" id="KAH6933597.1"/>
    </source>
</evidence>
<protein>
    <submittedName>
        <fullName evidence="1">Uncharacterized protein</fullName>
    </submittedName>
</protein>
<comment type="caution">
    <text evidence="1">The sequence shown here is derived from an EMBL/GenBank/DDBJ whole genome shotgun (WGS) entry which is preliminary data.</text>
</comment>